<evidence type="ECO:0000256" key="5">
    <source>
        <dbReference type="ARBA" id="ARBA00023242"/>
    </source>
</evidence>
<keyword evidence="5" id="KW-0539">Nucleus</keyword>
<proteinExistence type="predicted"/>
<feature type="compositionally biased region" description="Basic and acidic residues" evidence="7">
    <location>
        <begin position="442"/>
        <end position="451"/>
    </location>
</feature>
<keyword evidence="4 6" id="KW-0694">RNA-binding</keyword>
<feature type="compositionally biased region" description="Basic and acidic residues" evidence="7">
    <location>
        <begin position="650"/>
        <end position="663"/>
    </location>
</feature>
<gene>
    <name evidence="9" type="ORF">TCAL_06343</name>
</gene>
<feature type="compositionally biased region" description="Basic and acidic residues" evidence="7">
    <location>
        <begin position="409"/>
        <end position="433"/>
    </location>
</feature>
<feature type="domain" description="RRM" evidence="8">
    <location>
        <begin position="567"/>
        <end position="638"/>
    </location>
</feature>
<protein>
    <recommendedName>
        <fullName evidence="8">RRM domain-containing protein</fullName>
    </recommendedName>
</protein>
<dbReference type="Gene3D" id="3.30.70.330">
    <property type="match status" value="2"/>
</dbReference>
<comment type="subcellular location">
    <subcellularLocation>
        <location evidence="1">Nucleus</location>
    </subcellularLocation>
</comment>
<dbReference type="PANTHER" id="PTHR23003">
    <property type="entry name" value="RNA RECOGNITION MOTIF RRM DOMAIN CONTAINING PROTEIN"/>
    <property type="match status" value="1"/>
</dbReference>
<dbReference type="InterPro" id="IPR012677">
    <property type="entry name" value="Nucleotide-bd_a/b_plait_sf"/>
</dbReference>
<dbReference type="GO" id="GO:0006397">
    <property type="term" value="P:mRNA processing"/>
    <property type="evidence" value="ECO:0007669"/>
    <property type="project" value="UniProtKB-KW"/>
</dbReference>
<sequence>MKRISTLRLGLLHRSVGTRSSEHFQNTTLCSWSAKAVANTKEAYELGELALVHLVGLPPTDIGRAIPVCEWTPELGNRPFNGFCPGFMGIGWGVVMSQQSPKEDIFPVYVGHIAPSIQVCDLRTVFSRFGQVLEVTILSDYGFVKFSQARDAERAIHRLNGFIMDGVALHVDYSQELVDYLQARGTTVQYTDDPAQEKHALGRGSEPPGPPDPQHFGVELNDRQEDLDRPMGGNLGSELESNAALASHHDLQREENLASRRDLRRVEDLVKHHDRHKVEDLANLHNHQREDGLDNRRDLRRVEDLVKHHDRHKVEDLANAPNLQREDDLDALHDLQRVRNLGSHLYLRKSVDLVNHLGLRKVEDLVNHLDLRKVEGLVNRLDPRRVEGLANQRYENLVNQIGQILDEDRHFGGKARSPELKKLGRRQSPDSKKGLQRRKRSRSPDLSDLNERLQLLSRSSRSRSPIQSTSKTWQPLGKIRSKSPIGRNRSRSKTPKESNDLRQFLSRKTADQGTKDIGTKGSGIKIKLGSSKNVKRTVTVTDDPFEKLQKCDVQADENILEHKGPVQELYIGNLFNEVEVSDVERLLEMYGNVLKVTISPSYAIVAIECEKEKAEEAIKNLDWNLWMDNNIRVQFNKKPVMLSKKSKQPANHDKYSHCDRTKDVLQSQESRAPRPRLGKVKSEVIESHLNVKKNSNEEVSREDLSRFELDPEKRARTFFISSQVIPKAFVSDMKDIFSPFGEIGYCVGNADGQSATLELISNEGKALKCIKEVNSITYKGSQLRVTFHAGSLEDSEAYRKRFSLYFRNYPTDVKPSSIPTSSVTSSTLTSGTSRNELPIGVLPPSSSLGAFGATPDSSTLTSIIENVRASMGLAQRLKNDSSLTSQKPVGPPTPELRSDPDYVSSVEAQIHSVHNKIVVISFFTGFSFQFAKLVPGQMYVNGKKSLGYLIKNNNFHTWPQTIKAFLHQGAKLKMDARKMTLDEVEEVRNLTSENIEYYTPLVWEDKKPSDEDTTISLINQKNRVMRGIVIKLFAKWGVLRHPKMGDIFFDVSTFFESNKRLSQDDSLLTKIALGDLLATQCHSVDYLEMTEYVRELPLFTGTTDSLRYRANLVWNLTKDVDPYSLKVGSDEEEEISCQFLNTSTTLNSQLPSEKETNHRGWPGIVEELHLPAGGVILLDESLGLDLEQRRVYFHRSRLYLNGAKIQSNNSLDEHLVPGDPVTADVIVNLNPGSIQPPYVYSCAFWVALAVQVNTRGRGEMLAQKLRAEEASYNHEERNFPGRIVQLHKPTDLFNSVIAGVAVIDAGPFAGQRVEFDREQCHAFGHSLANADLSYIIKPNEKVFIQVKRYNSFCVDALWIGFKAPNPNNEQHAEEQEQFATYLKESLMDFSFFTSVARGRTVPRPYLPFPAQTFGGKIQKLNNLPGQGITSVEVDVNVGDYSPLKVEIWREDFYIYGHWLGKADLGYILEREEHVSLEYSPALLHHNDNSSLPRASLGWIGSEGDRPSYQGSTSRLTITSTMDTMLWSFVKAKGMDEKTFRALVEGRLPPKESVQEVSLPLPDGTEIALDKETLAQAALLKQMKDSFGGEACMEALMVLVSQSKKAKKDSNELQTLETIQKLKEQLSSLEPK</sequence>
<dbReference type="GO" id="GO:0003729">
    <property type="term" value="F:mRNA binding"/>
    <property type="evidence" value="ECO:0007669"/>
    <property type="project" value="TreeGrafter"/>
</dbReference>
<feature type="compositionally biased region" description="Low complexity" evidence="7">
    <location>
        <begin position="816"/>
        <end position="833"/>
    </location>
</feature>
<dbReference type="EMBL" id="VCGU01000005">
    <property type="protein sequence ID" value="TRY75384.1"/>
    <property type="molecule type" value="Genomic_DNA"/>
</dbReference>
<dbReference type="InterPro" id="IPR050374">
    <property type="entry name" value="RRT5_SRSF_SR"/>
</dbReference>
<dbReference type="GO" id="GO:0005737">
    <property type="term" value="C:cytoplasm"/>
    <property type="evidence" value="ECO:0007669"/>
    <property type="project" value="TreeGrafter"/>
</dbReference>
<evidence type="ECO:0000256" key="6">
    <source>
        <dbReference type="PROSITE-ProRule" id="PRU00176"/>
    </source>
</evidence>
<name>A0A553PCI5_TIGCA</name>
<dbReference type="SUPFAM" id="SSF54928">
    <property type="entry name" value="RNA-binding domain, RBD"/>
    <property type="match status" value="2"/>
</dbReference>
<accession>A0A553PCI5</accession>
<dbReference type="STRING" id="6832.A0A553PCI5"/>
<comment type="caution">
    <text evidence="9">The sequence shown here is derived from an EMBL/GenBank/DDBJ whole genome shotgun (WGS) entry which is preliminary data.</text>
</comment>
<organism evidence="9 10">
    <name type="scientific">Tigriopus californicus</name>
    <name type="common">Marine copepod</name>
    <dbReference type="NCBI Taxonomy" id="6832"/>
    <lineage>
        <taxon>Eukaryota</taxon>
        <taxon>Metazoa</taxon>
        <taxon>Ecdysozoa</taxon>
        <taxon>Arthropoda</taxon>
        <taxon>Crustacea</taxon>
        <taxon>Multicrustacea</taxon>
        <taxon>Hexanauplia</taxon>
        <taxon>Copepoda</taxon>
        <taxon>Harpacticoida</taxon>
        <taxon>Harpacticidae</taxon>
        <taxon>Tigriopus</taxon>
    </lineage>
</organism>
<evidence type="ECO:0000313" key="10">
    <source>
        <dbReference type="Proteomes" id="UP000318571"/>
    </source>
</evidence>
<dbReference type="SMART" id="SM00360">
    <property type="entry name" value="RRM"/>
    <property type="match status" value="3"/>
</dbReference>
<keyword evidence="10" id="KW-1185">Reference proteome</keyword>
<feature type="domain" description="RRM" evidence="8">
    <location>
        <begin position="106"/>
        <end position="176"/>
    </location>
</feature>
<feature type="region of interest" description="Disordered" evidence="7">
    <location>
        <begin position="816"/>
        <end position="836"/>
    </location>
</feature>
<feature type="region of interest" description="Disordered" evidence="7">
    <location>
        <begin position="645"/>
        <end position="677"/>
    </location>
</feature>
<dbReference type="Proteomes" id="UP000318571">
    <property type="component" value="Chromosome 2"/>
</dbReference>
<evidence type="ECO:0000313" key="9">
    <source>
        <dbReference type="EMBL" id="TRY75384.1"/>
    </source>
</evidence>
<keyword evidence="2" id="KW-0507">mRNA processing</keyword>
<dbReference type="GO" id="GO:0005634">
    <property type="term" value="C:nucleus"/>
    <property type="evidence" value="ECO:0007669"/>
    <property type="project" value="UniProtKB-SubCell"/>
</dbReference>
<dbReference type="Pfam" id="PF00076">
    <property type="entry name" value="RRM_1"/>
    <property type="match status" value="1"/>
</dbReference>
<dbReference type="PANTHER" id="PTHR23003:SF62">
    <property type="entry name" value="SERINE_ARGININE (SR)-TYPE SHUTTLING MRNA BINDING PROTEIN NPL3"/>
    <property type="match status" value="1"/>
</dbReference>
<feature type="region of interest" description="Disordered" evidence="7">
    <location>
        <begin position="189"/>
        <end position="218"/>
    </location>
</feature>
<dbReference type="CDD" id="cd00590">
    <property type="entry name" value="RRM_SF"/>
    <property type="match status" value="1"/>
</dbReference>
<reference evidence="9 10" key="1">
    <citation type="journal article" date="2018" name="Nat. Ecol. Evol.">
        <title>Genomic signatures of mitonuclear coevolution across populations of Tigriopus californicus.</title>
        <authorList>
            <person name="Barreto F.S."/>
            <person name="Watson E.T."/>
            <person name="Lima T.G."/>
            <person name="Willett C.S."/>
            <person name="Edmands S."/>
            <person name="Li W."/>
            <person name="Burton R.S."/>
        </authorList>
    </citation>
    <scope>NUCLEOTIDE SEQUENCE [LARGE SCALE GENOMIC DNA]</scope>
    <source>
        <strain evidence="9 10">San Diego</strain>
    </source>
</reference>
<dbReference type="PROSITE" id="PS50102">
    <property type="entry name" value="RRM"/>
    <property type="match status" value="2"/>
</dbReference>
<evidence type="ECO:0000256" key="4">
    <source>
        <dbReference type="ARBA" id="ARBA00022884"/>
    </source>
</evidence>
<evidence type="ECO:0000256" key="2">
    <source>
        <dbReference type="ARBA" id="ARBA00022664"/>
    </source>
</evidence>
<dbReference type="InterPro" id="IPR035979">
    <property type="entry name" value="RBD_domain_sf"/>
</dbReference>
<feature type="compositionally biased region" description="Low complexity" evidence="7">
    <location>
        <begin position="452"/>
        <end position="464"/>
    </location>
</feature>
<feature type="region of interest" description="Disordered" evidence="7">
    <location>
        <begin position="879"/>
        <end position="899"/>
    </location>
</feature>
<evidence type="ECO:0000259" key="8">
    <source>
        <dbReference type="PROSITE" id="PS50102"/>
    </source>
</evidence>
<evidence type="ECO:0000256" key="1">
    <source>
        <dbReference type="ARBA" id="ARBA00004123"/>
    </source>
</evidence>
<dbReference type="InterPro" id="IPR000504">
    <property type="entry name" value="RRM_dom"/>
</dbReference>
<evidence type="ECO:0000256" key="3">
    <source>
        <dbReference type="ARBA" id="ARBA00022737"/>
    </source>
</evidence>
<feature type="region of interest" description="Disordered" evidence="7">
    <location>
        <begin position="409"/>
        <end position="524"/>
    </location>
</feature>
<feature type="compositionally biased region" description="Basic and acidic residues" evidence="7">
    <location>
        <begin position="508"/>
        <end position="518"/>
    </location>
</feature>
<evidence type="ECO:0000256" key="7">
    <source>
        <dbReference type="SAM" id="MobiDB-lite"/>
    </source>
</evidence>
<keyword evidence="3" id="KW-0677">Repeat</keyword>